<evidence type="ECO:0000256" key="1">
    <source>
        <dbReference type="SAM" id="MobiDB-lite"/>
    </source>
</evidence>
<feature type="compositionally biased region" description="Polar residues" evidence="1">
    <location>
        <begin position="27"/>
        <end position="39"/>
    </location>
</feature>
<dbReference type="EMBL" id="OU466863">
    <property type="protein sequence ID" value="CAH2076018.1"/>
    <property type="molecule type" value="Genomic_DNA"/>
</dbReference>
<feature type="compositionally biased region" description="Low complexity" evidence="1">
    <location>
        <begin position="9"/>
        <end position="21"/>
    </location>
</feature>
<feature type="region of interest" description="Disordered" evidence="1">
    <location>
        <begin position="1"/>
        <end position="55"/>
    </location>
</feature>
<dbReference type="InterPro" id="IPR055301">
    <property type="entry name" value="Lea14-like_2"/>
</dbReference>
<keyword evidence="2" id="KW-0812">Transmembrane</keyword>
<reference evidence="3 4" key="1">
    <citation type="submission" date="2022-03" db="EMBL/GenBank/DDBJ databases">
        <authorList>
            <person name="Nunn A."/>
            <person name="Chopra R."/>
            <person name="Nunn A."/>
            <person name="Contreras Garrido A."/>
        </authorList>
    </citation>
    <scope>NUCLEOTIDE SEQUENCE [LARGE SCALE GENOMIC DNA]</scope>
</reference>
<evidence type="ECO:0008006" key="5">
    <source>
        <dbReference type="Google" id="ProtNLM"/>
    </source>
</evidence>
<keyword evidence="2" id="KW-0472">Membrane</keyword>
<dbReference type="Proteomes" id="UP000836841">
    <property type="component" value="Chromosome 7"/>
</dbReference>
<organism evidence="3 4">
    <name type="scientific">Thlaspi arvense</name>
    <name type="common">Field penny-cress</name>
    <dbReference type="NCBI Taxonomy" id="13288"/>
    <lineage>
        <taxon>Eukaryota</taxon>
        <taxon>Viridiplantae</taxon>
        <taxon>Streptophyta</taxon>
        <taxon>Embryophyta</taxon>
        <taxon>Tracheophyta</taxon>
        <taxon>Spermatophyta</taxon>
        <taxon>Magnoliopsida</taxon>
        <taxon>eudicotyledons</taxon>
        <taxon>Gunneridae</taxon>
        <taxon>Pentapetalae</taxon>
        <taxon>rosids</taxon>
        <taxon>malvids</taxon>
        <taxon>Brassicales</taxon>
        <taxon>Brassicaceae</taxon>
        <taxon>Thlaspideae</taxon>
        <taxon>Thlaspi</taxon>
    </lineage>
</organism>
<evidence type="ECO:0000313" key="3">
    <source>
        <dbReference type="EMBL" id="CAH2076018.1"/>
    </source>
</evidence>
<gene>
    <name evidence="3" type="ORF">TAV2_LOCUS22806</name>
</gene>
<evidence type="ECO:0000256" key="2">
    <source>
        <dbReference type="SAM" id="Phobius"/>
    </source>
</evidence>
<evidence type="ECO:0000313" key="4">
    <source>
        <dbReference type="Proteomes" id="UP000836841"/>
    </source>
</evidence>
<feature type="compositionally biased region" description="Low complexity" evidence="1">
    <location>
        <begin position="40"/>
        <end position="50"/>
    </location>
</feature>
<feature type="transmembrane region" description="Helical" evidence="2">
    <location>
        <begin position="127"/>
        <end position="152"/>
    </location>
</feature>
<dbReference type="AlphaFoldDB" id="A0AAU9T3M1"/>
<keyword evidence="2" id="KW-1133">Transmembrane helix</keyword>
<dbReference type="PANTHER" id="PTHR31852">
    <property type="entry name" value="LATE EMBRYOGENESIS ABUNDANT (LEA) HYDROXYPROLINE-RICH GLYCOPROTEIN FAMILY"/>
    <property type="match status" value="1"/>
</dbReference>
<keyword evidence="4" id="KW-1185">Reference proteome</keyword>
<sequence length="289" mass="31932">MEGSRLPPTSTSTSNATATNNKENPGDPSSTWHRPTNSLPHLPSSASQVSSPPPHFRKHSLNLFPTLSSASSPPPPDDPIPEIETYVVHVPRDQVYWTPPPENARIVERRLNSDPGKKKKRICSKRLMWLFIAVIVIGFIICAIALIVRFVFKPEPPVFDVKKLANSRHFEIMLTSKNPTSNMWVTYKGLVSLTYKNKNLCQGNFPELSQAVYGFDTVNLTLDGYKNAAALPPEAISLVLTMDLNAGYGTGLVKRNKKVAVTCDVMVKGLLDAKEVEIVSESCESEFTI</sequence>
<accession>A0AAU9T3M1</accession>
<proteinExistence type="predicted"/>
<name>A0AAU9T3M1_THLAR</name>
<protein>
    <recommendedName>
        <fullName evidence="5">Late embryogenesis abundant protein LEA-2 subgroup domain-containing protein</fullName>
    </recommendedName>
</protein>